<keyword evidence="6 8" id="KW-1133">Transmembrane helix</keyword>
<name>A0A6J6HS55_9ZZZZ</name>
<dbReference type="InterPro" id="IPR035277">
    <property type="entry name" value="MalF_N"/>
</dbReference>
<protein>
    <submittedName>
        <fullName evidence="10">Unannotated protein</fullName>
    </submittedName>
</protein>
<dbReference type="SUPFAM" id="SSF160964">
    <property type="entry name" value="MalF N-terminal region-like"/>
    <property type="match status" value="1"/>
</dbReference>
<evidence type="ECO:0000256" key="1">
    <source>
        <dbReference type="ARBA" id="ARBA00004651"/>
    </source>
</evidence>
<dbReference type="Gene3D" id="1.10.3720.10">
    <property type="entry name" value="MetI-like"/>
    <property type="match status" value="1"/>
</dbReference>
<dbReference type="Gene3D" id="1.20.58.370">
    <property type="entry name" value="MalF N-terminal region-like"/>
    <property type="match status" value="1"/>
</dbReference>
<evidence type="ECO:0000256" key="8">
    <source>
        <dbReference type="SAM" id="Phobius"/>
    </source>
</evidence>
<feature type="transmembrane region" description="Helical" evidence="8">
    <location>
        <begin position="416"/>
        <end position="435"/>
    </location>
</feature>
<comment type="subcellular location">
    <subcellularLocation>
        <location evidence="1">Cell membrane</location>
        <topology evidence="1">Multi-pass membrane protein</topology>
    </subcellularLocation>
</comment>
<dbReference type="SUPFAM" id="SSF161098">
    <property type="entry name" value="MetI-like"/>
    <property type="match status" value="1"/>
</dbReference>
<keyword evidence="4" id="KW-0762">Sugar transport</keyword>
<dbReference type="PANTHER" id="PTHR47314:SF1">
    <property type="entry name" value="MALTOSE_MALTODEXTRIN TRANSPORT SYSTEM PERMEASE PROTEIN MALF"/>
    <property type="match status" value="1"/>
</dbReference>
<keyword evidence="7 8" id="KW-0472">Membrane</keyword>
<dbReference type="Pfam" id="PF00528">
    <property type="entry name" value="BPD_transp_1"/>
    <property type="match status" value="1"/>
</dbReference>
<dbReference type="InterPro" id="IPR000515">
    <property type="entry name" value="MetI-like"/>
</dbReference>
<keyword evidence="3" id="KW-1003">Cell membrane</keyword>
<feature type="transmembrane region" description="Helical" evidence="8">
    <location>
        <begin position="65"/>
        <end position="86"/>
    </location>
</feature>
<organism evidence="10">
    <name type="scientific">freshwater metagenome</name>
    <dbReference type="NCBI Taxonomy" id="449393"/>
    <lineage>
        <taxon>unclassified sequences</taxon>
        <taxon>metagenomes</taxon>
        <taxon>ecological metagenomes</taxon>
    </lineage>
</organism>
<evidence type="ECO:0000256" key="5">
    <source>
        <dbReference type="ARBA" id="ARBA00022692"/>
    </source>
</evidence>
<dbReference type="GO" id="GO:1990060">
    <property type="term" value="C:maltose transport complex"/>
    <property type="evidence" value="ECO:0007669"/>
    <property type="project" value="TreeGrafter"/>
</dbReference>
<feature type="domain" description="ABC transmembrane type-1" evidence="9">
    <location>
        <begin position="283"/>
        <end position="501"/>
    </location>
</feature>
<dbReference type="Pfam" id="PF16296">
    <property type="entry name" value="TM_PBP2_N"/>
    <property type="match status" value="1"/>
</dbReference>
<feature type="transmembrane region" description="Helical" evidence="8">
    <location>
        <begin position="12"/>
        <end position="32"/>
    </location>
</feature>
<feature type="transmembrane region" description="Helical" evidence="8">
    <location>
        <begin position="282"/>
        <end position="308"/>
    </location>
</feature>
<dbReference type="InterPro" id="IPR032550">
    <property type="entry name" value="TM_PBP2_N"/>
</dbReference>
<feature type="transmembrane region" description="Helical" evidence="8">
    <location>
        <begin position="480"/>
        <end position="502"/>
    </location>
</feature>
<sequence>MKSLGIRNTWLMVKILLLGIFSSVLGFMAFMALLAGEWLITLVLIVVIILGNYIYLSKKPVAAKFFYPGTIFLVIFLVVPIGYTGFMSTQLFKTGNLISKEEAVTQLNAVGLTPAESGVTYDMVVGRYEGNLAVLLTNQLDGTVSLGLRNELRNLNEGEYELGELGYAQSTDGFLVFDLANEPNAEQILSEIKIPVGNDVFIASQGFDFAAEMIETYRYDPATNTLVDVSTGFVWVDNGAGNFVNPDDPEEKLFPGWRAQNSGQNYLALFLDPRLNGPFVSVFIWTIAFSILTMITMFGLGFLVAVVLDKKIRGRNLYRAIMILPYAIPSFMSTLVWAGMFNREIGVFNALLGAEIDWLNDPWLARGALLLVNLWLGFPYFYLVATGALQALPGELEEAAVIDGATSSQIFWRIKLPLVLEILAPLLIASLAFNFNNFNLVYLLTRGGPTDSVDGELAGATDILITYAYKTAFSGAEQDFGLASAISVIIFLIIGALSLWSLRQSKSLEEQR</sequence>
<keyword evidence="5 8" id="KW-0812">Transmembrane</keyword>
<reference evidence="10" key="1">
    <citation type="submission" date="2020-05" db="EMBL/GenBank/DDBJ databases">
        <authorList>
            <person name="Chiriac C."/>
            <person name="Salcher M."/>
            <person name="Ghai R."/>
            <person name="Kavagutti S V."/>
        </authorList>
    </citation>
    <scope>NUCLEOTIDE SEQUENCE</scope>
</reference>
<gene>
    <name evidence="10" type="ORF">UFOPK1931_00069</name>
</gene>
<dbReference type="EMBL" id="CAEZVE010000005">
    <property type="protein sequence ID" value="CAB4614275.1"/>
    <property type="molecule type" value="Genomic_DNA"/>
</dbReference>
<evidence type="ECO:0000256" key="2">
    <source>
        <dbReference type="ARBA" id="ARBA00022448"/>
    </source>
</evidence>
<proteinExistence type="predicted"/>
<dbReference type="PROSITE" id="PS50928">
    <property type="entry name" value="ABC_TM1"/>
    <property type="match status" value="1"/>
</dbReference>
<feature type="transmembrane region" description="Helical" evidence="8">
    <location>
        <begin position="320"/>
        <end position="343"/>
    </location>
</feature>
<dbReference type="AlphaFoldDB" id="A0A6J6HS55"/>
<evidence type="ECO:0000256" key="7">
    <source>
        <dbReference type="ARBA" id="ARBA00023136"/>
    </source>
</evidence>
<dbReference type="PANTHER" id="PTHR47314">
    <property type="entry name" value="MALTOSE/MALTODEXTRIN TRANSPORT SYSTEM PERMEASE PROTEIN MALF"/>
    <property type="match status" value="1"/>
</dbReference>
<evidence type="ECO:0000259" key="9">
    <source>
        <dbReference type="PROSITE" id="PS50928"/>
    </source>
</evidence>
<evidence type="ECO:0000256" key="3">
    <source>
        <dbReference type="ARBA" id="ARBA00022475"/>
    </source>
</evidence>
<dbReference type="GO" id="GO:0042956">
    <property type="term" value="P:maltodextrin transmembrane transport"/>
    <property type="evidence" value="ECO:0007669"/>
    <property type="project" value="TreeGrafter"/>
</dbReference>
<evidence type="ECO:0000256" key="4">
    <source>
        <dbReference type="ARBA" id="ARBA00022597"/>
    </source>
</evidence>
<evidence type="ECO:0000313" key="10">
    <source>
        <dbReference type="EMBL" id="CAB4614275.1"/>
    </source>
</evidence>
<keyword evidence="2" id="KW-0813">Transport</keyword>
<feature type="transmembrane region" description="Helical" evidence="8">
    <location>
        <begin position="363"/>
        <end position="383"/>
    </location>
</feature>
<accession>A0A6J6HS55</accession>
<dbReference type="CDD" id="cd06261">
    <property type="entry name" value="TM_PBP2"/>
    <property type="match status" value="1"/>
</dbReference>
<dbReference type="GO" id="GO:0015423">
    <property type="term" value="F:ABC-type maltose transporter activity"/>
    <property type="evidence" value="ECO:0007669"/>
    <property type="project" value="TreeGrafter"/>
</dbReference>
<evidence type="ECO:0000256" key="6">
    <source>
        <dbReference type="ARBA" id="ARBA00022989"/>
    </source>
</evidence>
<dbReference type="InterPro" id="IPR035906">
    <property type="entry name" value="MetI-like_sf"/>
</dbReference>
<feature type="transmembrane region" description="Helical" evidence="8">
    <location>
        <begin position="38"/>
        <end position="56"/>
    </location>
</feature>